<accession>A0A396HTG3</accession>
<sequence length="279" mass="30906">MSQNASQFSQGSQLSTPTDIMSKATFLSLSEINDITNEIICVTVAEITKLNATRYGWTYDGCKECTKVVKMDDGQLKCKNAHVNQKPVPRYKVEVQVEHKGSKARFLFWDELTVSILGISATDLREQMIQAGHTNSKTYPKLLDKLVFKKKKVFKVKAHPGSNPCSIIQFSESEQLLGNLEKQFGLEEESQIKNVAGEAVLALEAVSETKDLSLIPSLSLCGENEPSFAMSTPPAKRLSQDESDSATKPGAEDIQPTQLSSTKFANNRKYPKTPKLEKK</sequence>
<gene>
    <name evidence="3" type="ORF">MtrunA17_Chr5g0421991</name>
</gene>
<dbReference type="SUPFAM" id="SSF50249">
    <property type="entry name" value="Nucleic acid-binding proteins"/>
    <property type="match status" value="1"/>
</dbReference>
<feature type="compositionally biased region" description="Polar residues" evidence="1">
    <location>
        <begin position="255"/>
        <end position="265"/>
    </location>
</feature>
<evidence type="ECO:0000313" key="4">
    <source>
        <dbReference type="Proteomes" id="UP000265566"/>
    </source>
</evidence>
<dbReference type="EMBL" id="PSQE01000005">
    <property type="protein sequence ID" value="RHN55783.1"/>
    <property type="molecule type" value="Genomic_DNA"/>
</dbReference>
<dbReference type="Pfam" id="PF08646">
    <property type="entry name" value="Rep_fac-A_C"/>
    <property type="match status" value="1"/>
</dbReference>
<dbReference type="Gramene" id="rna31037">
    <property type="protein sequence ID" value="RHN55783.1"/>
    <property type="gene ID" value="gene31037"/>
</dbReference>
<dbReference type="AlphaFoldDB" id="A0A396HTG3"/>
<evidence type="ECO:0000259" key="2">
    <source>
        <dbReference type="Pfam" id="PF08646"/>
    </source>
</evidence>
<evidence type="ECO:0000256" key="1">
    <source>
        <dbReference type="SAM" id="MobiDB-lite"/>
    </source>
</evidence>
<protein>
    <submittedName>
        <fullName evidence="3">Putative nucleic acid-binding protein</fullName>
    </submittedName>
</protein>
<comment type="caution">
    <text evidence="3">The sequence shown here is derived from an EMBL/GenBank/DDBJ whole genome shotgun (WGS) entry which is preliminary data.</text>
</comment>
<name>A0A396HTG3_MEDTR</name>
<dbReference type="Gene3D" id="2.40.50.140">
    <property type="entry name" value="Nucleic acid-binding proteins"/>
    <property type="match status" value="1"/>
</dbReference>
<dbReference type="Proteomes" id="UP000265566">
    <property type="component" value="Chromosome 5"/>
</dbReference>
<reference evidence="4" key="1">
    <citation type="journal article" date="2018" name="Nat. Plants">
        <title>Whole-genome landscape of Medicago truncatula symbiotic genes.</title>
        <authorList>
            <person name="Pecrix Y."/>
            <person name="Staton S.E."/>
            <person name="Sallet E."/>
            <person name="Lelandais-Briere C."/>
            <person name="Moreau S."/>
            <person name="Carrere S."/>
            <person name="Blein T."/>
            <person name="Jardinaud M.F."/>
            <person name="Latrasse D."/>
            <person name="Zouine M."/>
            <person name="Zahm M."/>
            <person name="Kreplak J."/>
            <person name="Mayjonade B."/>
            <person name="Satge C."/>
            <person name="Perez M."/>
            <person name="Cauet S."/>
            <person name="Marande W."/>
            <person name="Chantry-Darmon C."/>
            <person name="Lopez-Roques C."/>
            <person name="Bouchez O."/>
            <person name="Berard A."/>
            <person name="Debelle F."/>
            <person name="Munos S."/>
            <person name="Bendahmane A."/>
            <person name="Berges H."/>
            <person name="Niebel A."/>
            <person name="Buitink J."/>
            <person name="Frugier F."/>
            <person name="Benhamed M."/>
            <person name="Crespi M."/>
            <person name="Gouzy J."/>
            <person name="Gamas P."/>
        </authorList>
    </citation>
    <scope>NUCLEOTIDE SEQUENCE [LARGE SCALE GENOMIC DNA]</scope>
    <source>
        <strain evidence="4">cv. Jemalong A17</strain>
    </source>
</reference>
<feature type="domain" description="Replication factor A C-terminal" evidence="2">
    <location>
        <begin position="56"/>
        <end position="158"/>
    </location>
</feature>
<proteinExistence type="predicted"/>
<feature type="region of interest" description="Disordered" evidence="1">
    <location>
        <begin position="225"/>
        <end position="279"/>
    </location>
</feature>
<organism evidence="3 4">
    <name type="scientific">Medicago truncatula</name>
    <name type="common">Barrel medic</name>
    <name type="synonym">Medicago tribuloides</name>
    <dbReference type="NCBI Taxonomy" id="3880"/>
    <lineage>
        <taxon>Eukaryota</taxon>
        <taxon>Viridiplantae</taxon>
        <taxon>Streptophyta</taxon>
        <taxon>Embryophyta</taxon>
        <taxon>Tracheophyta</taxon>
        <taxon>Spermatophyta</taxon>
        <taxon>Magnoliopsida</taxon>
        <taxon>eudicotyledons</taxon>
        <taxon>Gunneridae</taxon>
        <taxon>Pentapetalae</taxon>
        <taxon>rosids</taxon>
        <taxon>fabids</taxon>
        <taxon>Fabales</taxon>
        <taxon>Fabaceae</taxon>
        <taxon>Papilionoideae</taxon>
        <taxon>50 kb inversion clade</taxon>
        <taxon>NPAAA clade</taxon>
        <taxon>Hologalegina</taxon>
        <taxon>IRL clade</taxon>
        <taxon>Trifolieae</taxon>
        <taxon>Medicago</taxon>
    </lineage>
</organism>
<dbReference type="InterPro" id="IPR012340">
    <property type="entry name" value="NA-bd_OB-fold"/>
</dbReference>
<dbReference type="InterPro" id="IPR013955">
    <property type="entry name" value="Rep_factor-A_C"/>
</dbReference>
<evidence type="ECO:0000313" key="3">
    <source>
        <dbReference type="EMBL" id="RHN55783.1"/>
    </source>
</evidence>